<evidence type="ECO:0000313" key="2">
    <source>
        <dbReference type="Proteomes" id="UP000258928"/>
    </source>
</evidence>
<dbReference type="AlphaFoldDB" id="A0ABD7PDP0"/>
<reference evidence="1 2" key="1">
    <citation type="submission" date="2018-08" db="EMBL/GenBank/DDBJ databases">
        <authorList>
            <consortium name="Pathogen Informatics"/>
        </authorList>
    </citation>
    <scope>NUCLEOTIDE SEQUENCE [LARGE SCALE GENOMIC DNA]</scope>
    <source>
        <strain evidence="1 2">EuSCAPE_TR218</strain>
    </source>
</reference>
<sequence length="196" mass="22753">MPGGNYWCLLYATTNAPVRCCQAMGYCILCPIKSRISAGYPWWKEFTVYCMRQPVRPGRDGNGLLYPTLCLVAGKHQICCKPTFNVYCVRPQHIWRRSTVFEFLFRGRIIPVVLVADIMCLLCATTREASRVKVYCMLQLSYWPLAGMCGCGEVIRKCKLFKESWWRKSLCLLDAMPWPGTGQYWKHQRRNQECLL</sequence>
<gene>
    <name evidence="1" type="ORF">SAMEA3729809_05200</name>
</gene>
<name>A0ABD7PDP0_KLEVA</name>
<evidence type="ECO:0000313" key="1">
    <source>
        <dbReference type="EMBL" id="SXF98669.1"/>
    </source>
</evidence>
<comment type="caution">
    <text evidence="1">The sequence shown here is derived from an EMBL/GenBank/DDBJ whole genome shotgun (WGS) entry which is preliminary data.</text>
</comment>
<organism evidence="1 2">
    <name type="scientific">Klebsiella variicola</name>
    <dbReference type="NCBI Taxonomy" id="244366"/>
    <lineage>
        <taxon>Bacteria</taxon>
        <taxon>Pseudomonadati</taxon>
        <taxon>Pseudomonadota</taxon>
        <taxon>Gammaproteobacteria</taxon>
        <taxon>Enterobacterales</taxon>
        <taxon>Enterobacteriaceae</taxon>
        <taxon>Klebsiella/Raoultella group</taxon>
        <taxon>Klebsiella</taxon>
        <taxon>Klebsiella pneumoniae complex</taxon>
    </lineage>
</organism>
<dbReference type="EMBL" id="UKAS01000032">
    <property type="protein sequence ID" value="SXF98669.1"/>
    <property type="molecule type" value="Genomic_DNA"/>
</dbReference>
<dbReference type="Proteomes" id="UP000258928">
    <property type="component" value="Unassembled WGS sequence"/>
</dbReference>
<accession>A0ABD7PDP0</accession>
<proteinExistence type="predicted"/>
<protein>
    <submittedName>
        <fullName evidence="1">Uncharacterized protein</fullName>
    </submittedName>
</protein>